<evidence type="ECO:0008006" key="11">
    <source>
        <dbReference type="Google" id="ProtNLM"/>
    </source>
</evidence>
<evidence type="ECO:0000256" key="2">
    <source>
        <dbReference type="ARBA" id="ARBA00022695"/>
    </source>
</evidence>
<dbReference type="Pfam" id="PF17917">
    <property type="entry name" value="RT_RNaseH"/>
    <property type="match status" value="1"/>
</dbReference>
<dbReference type="InterPro" id="IPR043502">
    <property type="entry name" value="DNA/RNA_pol_sf"/>
</dbReference>
<dbReference type="Gene3D" id="3.10.10.10">
    <property type="entry name" value="HIV Type 1 Reverse Transcriptase, subunit A, domain 1"/>
    <property type="match status" value="1"/>
</dbReference>
<evidence type="ECO:0000259" key="8">
    <source>
        <dbReference type="Pfam" id="PF17917"/>
    </source>
</evidence>
<evidence type="ECO:0000256" key="6">
    <source>
        <dbReference type="ARBA" id="ARBA00022918"/>
    </source>
</evidence>
<comment type="caution">
    <text evidence="9">The sequence shown here is derived from an EMBL/GenBank/DDBJ whole genome shotgun (WGS) entry which is preliminary data.</text>
</comment>
<evidence type="ECO:0000256" key="1">
    <source>
        <dbReference type="ARBA" id="ARBA00022679"/>
    </source>
</evidence>
<accession>A0AA88L3N4</accession>
<proteinExistence type="predicted"/>
<evidence type="ECO:0000256" key="5">
    <source>
        <dbReference type="ARBA" id="ARBA00022801"/>
    </source>
</evidence>
<evidence type="ECO:0000259" key="7">
    <source>
        <dbReference type="Pfam" id="PF00078"/>
    </source>
</evidence>
<dbReference type="InterPro" id="IPR041373">
    <property type="entry name" value="RT_RNaseH"/>
</dbReference>
<dbReference type="Proteomes" id="UP001187531">
    <property type="component" value="Unassembled WGS sequence"/>
</dbReference>
<keyword evidence="10" id="KW-1185">Reference proteome</keyword>
<dbReference type="CDD" id="cd01647">
    <property type="entry name" value="RT_LTR"/>
    <property type="match status" value="1"/>
</dbReference>
<dbReference type="SUPFAM" id="SSF56672">
    <property type="entry name" value="DNA/RNA polymerases"/>
    <property type="match status" value="1"/>
</dbReference>
<gene>
    <name evidence="9" type="ORF">QYM36_012813</name>
</gene>
<protein>
    <recommendedName>
        <fullName evidence="11">Reverse transcriptase</fullName>
    </recommendedName>
</protein>
<keyword evidence="2" id="KW-0548">Nucleotidyltransferase</keyword>
<dbReference type="InterPro" id="IPR000477">
    <property type="entry name" value="RT_dom"/>
</dbReference>
<keyword evidence="5" id="KW-0378">Hydrolase</keyword>
<keyword evidence="1" id="KW-0808">Transferase</keyword>
<dbReference type="AlphaFoldDB" id="A0AA88L3N4"/>
<dbReference type="Gene3D" id="3.30.70.270">
    <property type="match status" value="2"/>
</dbReference>
<keyword evidence="6" id="KW-0695">RNA-directed DNA polymerase</keyword>
<dbReference type="EMBL" id="JAVRJZ010000016">
    <property type="protein sequence ID" value="KAK2711809.1"/>
    <property type="molecule type" value="Genomic_DNA"/>
</dbReference>
<dbReference type="GO" id="GO:0016787">
    <property type="term" value="F:hydrolase activity"/>
    <property type="evidence" value="ECO:0007669"/>
    <property type="project" value="UniProtKB-KW"/>
</dbReference>
<dbReference type="Pfam" id="PF00078">
    <property type="entry name" value="RVT_1"/>
    <property type="match status" value="1"/>
</dbReference>
<sequence>MEKSKANTIEPLIKYFKDYASPKKNTVAVSRCRTYETTQAQLKSFSGSKPISVKQEVDAITPGPSQNSFKNQKATVNNHTKHRECYFCGGSYSTNHACPAKGKICTQSKKPNHFARVCRSNKNVNTIDEDRSGKDEALVPLTLNNQLSVNFKIDTGAQANVLHKNIFDKLDPKQNLQSTNQQLTSYCGARIPVIGTSDLNLIKLVLNVNAEQTSIDEKYKSLFQGIGQLEGECNIHLKDGSIPTVYPARRVPEALKDKLNRMERDGIIEKVTEPTEWVNSMVMIEKKNGTVRLCIDPVDLNKCIKRPYYPIPTLEDVTAKLHGAKVFSKMDARSVYWSLVLSATASEITTFSTTYSRCRFLRMPFGLLSAQDEFQRHMEEAFKGLKGVAIIIDDILVYRANQEEHDERLQAIMERALEKGVKFNKDKCSFSASSVCYFGNVIGADGMKPDPEKLRAIKEMPRPQSHEELLTLLGMLNYLAKYIADLSTRNKSLQGILKCEPFSWSPENDQMLVELKQSIMSGISFFNYKSLNVELKIDASSHGLGANLCSDREVVAYASHALSKTKQQYSQLEKVLYAIVYGCKHFHHYLYGRGVNVITDHHPLETIVRNPIHMAPPRVQRLMLQLQPYNLHLQFWPGSEIPIADTLSCLYLPDIDEKLAT</sequence>
<name>A0AA88L3N4_ARTSF</name>
<dbReference type="GO" id="GO:0004519">
    <property type="term" value="F:endonuclease activity"/>
    <property type="evidence" value="ECO:0007669"/>
    <property type="project" value="UniProtKB-KW"/>
</dbReference>
<dbReference type="InterPro" id="IPR050951">
    <property type="entry name" value="Retrovirus_Pol_polyprotein"/>
</dbReference>
<feature type="domain" description="Reverse transcriptase RNase H-like" evidence="8">
    <location>
        <begin position="532"/>
        <end position="629"/>
    </location>
</feature>
<dbReference type="GO" id="GO:0003964">
    <property type="term" value="F:RNA-directed DNA polymerase activity"/>
    <property type="evidence" value="ECO:0007669"/>
    <property type="project" value="UniProtKB-KW"/>
</dbReference>
<dbReference type="InterPro" id="IPR043128">
    <property type="entry name" value="Rev_trsase/Diguanyl_cyclase"/>
</dbReference>
<evidence type="ECO:0000313" key="9">
    <source>
        <dbReference type="EMBL" id="KAK2711809.1"/>
    </source>
</evidence>
<dbReference type="PANTHER" id="PTHR37984">
    <property type="entry name" value="PROTEIN CBG26694"/>
    <property type="match status" value="1"/>
</dbReference>
<keyword evidence="3" id="KW-0540">Nuclease</keyword>
<feature type="domain" description="Reverse transcriptase" evidence="7">
    <location>
        <begin position="284"/>
        <end position="439"/>
    </location>
</feature>
<dbReference type="PANTHER" id="PTHR37984:SF5">
    <property type="entry name" value="PROTEIN NYNRIN-LIKE"/>
    <property type="match status" value="1"/>
</dbReference>
<dbReference type="CDD" id="cd09274">
    <property type="entry name" value="RNase_HI_RT_Ty3"/>
    <property type="match status" value="1"/>
</dbReference>
<reference evidence="9" key="1">
    <citation type="submission" date="2023-07" db="EMBL/GenBank/DDBJ databases">
        <title>Chromosome-level genome assembly of Artemia franciscana.</title>
        <authorList>
            <person name="Jo E."/>
        </authorList>
    </citation>
    <scope>NUCLEOTIDE SEQUENCE</scope>
    <source>
        <tissue evidence="9">Whole body</tissue>
    </source>
</reference>
<keyword evidence="4" id="KW-0255">Endonuclease</keyword>
<evidence type="ECO:0000256" key="3">
    <source>
        <dbReference type="ARBA" id="ARBA00022722"/>
    </source>
</evidence>
<evidence type="ECO:0000313" key="10">
    <source>
        <dbReference type="Proteomes" id="UP001187531"/>
    </source>
</evidence>
<organism evidence="9 10">
    <name type="scientific">Artemia franciscana</name>
    <name type="common">Brine shrimp</name>
    <name type="synonym">Artemia sanfranciscana</name>
    <dbReference type="NCBI Taxonomy" id="6661"/>
    <lineage>
        <taxon>Eukaryota</taxon>
        <taxon>Metazoa</taxon>
        <taxon>Ecdysozoa</taxon>
        <taxon>Arthropoda</taxon>
        <taxon>Crustacea</taxon>
        <taxon>Branchiopoda</taxon>
        <taxon>Anostraca</taxon>
        <taxon>Artemiidae</taxon>
        <taxon>Artemia</taxon>
    </lineage>
</organism>
<evidence type="ECO:0000256" key="4">
    <source>
        <dbReference type="ARBA" id="ARBA00022759"/>
    </source>
</evidence>